<dbReference type="GO" id="GO:0045047">
    <property type="term" value="P:protein targeting to ER"/>
    <property type="evidence" value="ECO:0007669"/>
    <property type="project" value="InterPro"/>
</dbReference>
<evidence type="ECO:0000256" key="2">
    <source>
        <dbReference type="SAM" id="Phobius"/>
    </source>
</evidence>
<evidence type="ECO:0000256" key="1">
    <source>
        <dbReference type="SAM" id="MobiDB-lite"/>
    </source>
</evidence>
<dbReference type="AlphaFoldDB" id="A0A9P5U500"/>
<dbReference type="PANTHER" id="PTHR28112:SF1">
    <property type="entry name" value="SRP-INDEPENDENT TARGETING PROTEIN 3"/>
    <property type="match status" value="1"/>
</dbReference>
<feature type="transmembrane region" description="Helical" evidence="2">
    <location>
        <begin position="96"/>
        <end position="114"/>
    </location>
</feature>
<protein>
    <submittedName>
        <fullName evidence="4">Inorganic phosphate transporter Pho88</fullName>
    </submittedName>
</protein>
<dbReference type="Proteomes" id="UP000772434">
    <property type="component" value="Unassembled WGS sequence"/>
</dbReference>
<name>A0A9P5U500_9AGAR</name>
<evidence type="ECO:0000313" key="4">
    <source>
        <dbReference type="EMBL" id="KAF9066139.1"/>
    </source>
</evidence>
<keyword evidence="2" id="KW-1133">Transmembrane helix</keyword>
<dbReference type="EMBL" id="JADNRY010000172">
    <property type="protein sequence ID" value="KAF9062465.1"/>
    <property type="molecule type" value="Genomic_DNA"/>
</dbReference>
<dbReference type="GO" id="GO:0005783">
    <property type="term" value="C:endoplasmic reticulum"/>
    <property type="evidence" value="ECO:0007669"/>
    <property type="project" value="InterPro"/>
</dbReference>
<dbReference type="EMBL" id="JADNRY010000092">
    <property type="protein sequence ID" value="KAF9066139.1"/>
    <property type="molecule type" value="Genomic_DNA"/>
</dbReference>
<feature type="compositionally biased region" description="Basic and acidic residues" evidence="1">
    <location>
        <begin position="178"/>
        <end position="189"/>
    </location>
</feature>
<keyword evidence="5" id="KW-1185">Reference proteome</keyword>
<proteinExistence type="predicted"/>
<dbReference type="GO" id="GO:0005739">
    <property type="term" value="C:mitochondrion"/>
    <property type="evidence" value="ECO:0007669"/>
    <property type="project" value="TreeGrafter"/>
</dbReference>
<evidence type="ECO:0000313" key="3">
    <source>
        <dbReference type="EMBL" id="KAF9062465.1"/>
    </source>
</evidence>
<sequence length="189" mass="20513">MNGAIGNLAISLGAMQVARKIPFDDPQVLQYARIGYVATQLSILGLYYYISMVVKKKNDQTVLKYVEPPSPMSPDTEGKLVTTTVRDYDLSEVSKLLRAVYMGILMMAFLHGYLKFTQPLFIQSLMGLKGLYDAKPIAIHILGKPAEGDLKRPFKVAPGLFGGGGASGPQTDKAAITEAEKKVGGKKDD</sequence>
<dbReference type="PANTHER" id="PTHR28112">
    <property type="entry name" value="SRP-INDEPENDENT TARGETING PROTEIN 3"/>
    <property type="match status" value="1"/>
</dbReference>
<dbReference type="Pfam" id="PF10032">
    <property type="entry name" value="Pho88"/>
    <property type="match status" value="1"/>
</dbReference>
<dbReference type="InterPro" id="IPR012098">
    <property type="entry name" value="SND3_fun"/>
</dbReference>
<gene>
    <name evidence="4" type="ORF">BDP27DRAFT_1050132</name>
    <name evidence="3" type="ORF">BDP27DRAFT_292302</name>
</gene>
<dbReference type="OrthoDB" id="18139at2759"/>
<dbReference type="PIRSF" id="PIRSF008756">
    <property type="entry name" value="P_tr_PHO88"/>
    <property type="match status" value="1"/>
</dbReference>
<evidence type="ECO:0000313" key="5">
    <source>
        <dbReference type="Proteomes" id="UP000772434"/>
    </source>
</evidence>
<accession>A0A9P5U500</accession>
<comment type="caution">
    <text evidence="4">The sequence shown here is derived from an EMBL/GenBank/DDBJ whole genome shotgun (WGS) entry which is preliminary data.</text>
</comment>
<reference evidence="4" key="1">
    <citation type="submission" date="2020-11" db="EMBL/GenBank/DDBJ databases">
        <authorList>
            <consortium name="DOE Joint Genome Institute"/>
            <person name="Ahrendt S."/>
            <person name="Riley R."/>
            <person name="Andreopoulos W."/>
            <person name="Labutti K."/>
            <person name="Pangilinan J."/>
            <person name="Ruiz-Duenas F.J."/>
            <person name="Barrasa J.M."/>
            <person name="Sanchez-Garcia M."/>
            <person name="Camarero S."/>
            <person name="Miyauchi S."/>
            <person name="Serrano A."/>
            <person name="Linde D."/>
            <person name="Babiker R."/>
            <person name="Drula E."/>
            <person name="Ayuso-Fernandez I."/>
            <person name="Pacheco R."/>
            <person name="Padilla G."/>
            <person name="Ferreira P."/>
            <person name="Barriuso J."/>
            <person name="Kellner H."/>
            <person name="Castanera R."/>
            <person name="Alfaro M."/>
            <person name="Ramirez L."/>
            <person name="Pisabarro A.G."/>
            <person name="Kuo A."/>
            <person name="Tritt A."/>
            <person name="Lipzen A."/>
            <person name="He G."/>
            <person name="Yan M."/>
            <person name="Ng V."/>
            <person name="Cullen D."/>
            <person name="Martin F."/>
            <person name="Rosso M.-N."/>
            <person name="Henrissat B."/>
            <person name="Hibbett D."/>
            <person name="Martinez A.T."/>
            <person name="Grigoriev I.V."/>
        </authorList>
    </citation>
    <scope>NUCLEOTIDE SEQUENCE</scope>
    <source>
        <strain evidence="4">AH 40177</strain>
    </source>
</reference>
<feature type="region of interest" description="Disordered" evidence="1">
    <location>
        <begin position="161"/>
        <end position="189"/>
    </location>
</feature>
<keyword evidence="2" id="KW-0472">Membrane</keyword>
<keyword evidence="2" id="KW-0812">Transmembrane</keyword>
<organism evidence="4 5">
    <name type="scientific">Rhodocollybia butyracea</name>
    <dbReference type="NCBI Taxonomy" id="206335"/>
    <lineage>
        <taxon>Eukaryota</taxon>
        <taxon>Fungi</taxon>
        <taxon>Dikarya</taxon>
        <taxon>Basidiomycota</taxon>
        <taxon>Agaricomycotina</taxon>
        <taxon>Agaricomycetes</taxon>
        <taxon>Agaricomycetidae</taxon>
        <taxon>Agaricales</taxon>
        <taxon>Marasmiineae</taxon>
        <taxon>Omphalotaceae</taxon>
        <taxon>Rhodocollybia</taxon>
    </lineage>
</organism>
<feature type="transmembrane region" description="Helical" evidence="2">
    <location>
        <begin position="30"/>
        <end position="50"/>
    </location>
</feature>